<dbReference type="PROSITE" id="PS50118">
    <property type="entry name" value="HMG_BOX_2"/>
    <property type="match status" value="1"/>
</dbReference>
<keyword evidence="4" id="KW-0238">DNA-binding</keyword>
<dbReference type="Pfam" id="PF04433">
    <property type="entry name" value="SWIRM"/>
    <property type="match status" value="1"/>
</dbReference>
<evidence type="ECO:0000256" key="1">
    <source>
        <dbReference type="ARBA" id="ARBA00005995"/>
    </source>
</evidence>
<evidence type="ECO:0000256" key="3">
    <source>
        <dbReference type="ARBA" id="ARBA00023002"/>
    </source>
</evidence>
<sequence>MAPRTEFSTEQVRSKSRKDLLYLLEGVRGKKNLVFDRSLVGPVGTIVKVATLKEYGVDKFFILENNNVDTSQHNVVFVARGEVGRHAETIASQIKRVRRESQTTHEFHIFWVPRRTLVSDQLLEEAGVLGDVRISELPFSFFPIEKDVLSLELDDAFRDLYLSKDVTPNYLLAKALMEIQQNHGLFPRIIGYGDNAKRVSDLLSRMRQELLAGGGDDADGTKTGLTPSTTNESVIIIDREVDFVTPLLTQLTYEGLIDEVFGIQNNQTKVDTTIVGAPAQASAATSQSKDRTIVLDSSDKLYEQLRDANFAIVGGLLNKVARRLQQVQTDYESKQKTTTIAEITEFVGQLPGYQKEHQSARIHTGIAEEIIKRTRTDQFKGLLEVQQNLAAGADPSSQFDRIEELIARGAPLRETLRLLCIYSCISGGIKPKEFDQFRRLILQGYGYQHILTLNNLERLQLFLSRSSPLAGMIPMAGNPGESGTKTNYAYLRKQLRLIFDEVKEDDPNDIAYVYSGYAPLSIRLVQSVIQKAHLLSLTKGEQGGTVAQNAAGQGWHGFHPAVKHVRGPAFYELQKGEDKAVKARALLSGSNHKQTVFVVFVGGVTFTEIAALRFIAKQEEGLILASGPEGGESRSPPSVVDTSMHSQVTSAERYPEAAPDIVVWAEDASINDSPVSSSPMDADPSESEDMPQAPDDVLLQAADEDGVVDSFTSSLSALTELSDVSSPRSASSSKATTPAEAEAARSQQSDEQTRIFTPSPYHQSIDRLNFTVLPKSSIPTDIPTHQYAAECINAAESSRLNPYALHPEEYQLLRHHISHSQVTTYLNIRNGILRIWIRRPWACVARQEAVGCANARWFDAASVCYDWLVRRGYINFGCVALPETHVNSHDMPRAKRRRTVAVVGAGVSGLACARQLEGLFKQHAHKYHENGEQTPRVVVVEGRRRVGGRVYSREFRTKPASEAADFHGKRHTAEMGGMIITGFDRGNPINVLVRGQLGLPYHILSAETTIYDSNGKPVDPIRDELVEKLYNDCLDRVSEFKFKTQPSKLIEGNRDLLDEGRDSQNDGNNPRSIMQVEEATAALPHAPPVSQQSVPEKVNLVPVSADKLTGRVHTEPGVPATLRASDKAKLMGWTLKPGAPNGHDIDLIGAAARKEATLGSLLDYAISQYRHLVDLNPQDHRLINWHIANLEYSNATNLHNLSLGLWDIDAGNEWEGHHTMVVGGYQSVARGLLHCPSMLDLTTNFPVKTIKYDDKEFSGSASIESEDGRVIEADCVVCTVPLGVLKQGNIAFDPPLPAWKRDAVDRLGFGVLNKVVLVYDRIFWEEERHIFGVLRDAPNRHSTLQRDYGLNRGRFFQWFNVTSTTGLPCLIALMAGDAGFETEHSSNDQLVSEATEILRSVFGKEVPYPVESVVTRWGSDRFARGSYSSAAPGMLPDDYDTVSRCIGNMFFAGEHTIGTHPATVHGAYLSGLRAASEVLEAMLGPVEVPTPLILPRDSLLLHKRKEAAKDPRQARLEAYEVEVWDFVRLQIGDRPARPGKVAGNAYLLYSKAHFDEAKKRCEETRKPGKTRSMPNEVRMMTSKMWKDATPEERKPFEDEAAQQKRAYADAMQAFNDEVQKWDQRAMSLRATYEKEHPFEAGDDDATYGARLSHKYRRAKHASYVADRTSEMDR</sequence>
<dbReference type="InterPro" id="IPR036910">
    <property type="entry name" value="HMG_box_dom_sf"/>
</dbReference>
<proteinExistence type="inferred from homology"/>
<keyword evidence="9" id="KW-1185">Reference proteome</keyword>
<feature type="compositionally biased region" description="Polar residues" evidence="5">
    <location>
        <begin position="640"/>
        <end position="650"/>
    </location>
</feature>
<dbReference type="SUPFAM" id="SSF51905">
    <property type="entry name" value="FAD/NAD(P)-binding domain"/>
    <property type="match status" value="1"/>
</dbReference>
<organism evidence="8 9">
    <name type="scientific">Purpureocillium lavendulum</name>
    <dbReference type="NCBI Taxonomy" id="1247861"/>
    <lineage>
        <taxon>Eukaryota</taxon>
        <taxon>Fungi</taxon>
        <taxon>Dikarya</taxon>
        <taxon>Ascomycota</taxon>
        <taxon>Pezizomycotina</taxon>
        <taxon>Sordariomycetes</taxon>
        <taxon>Hypocreomycetidae</taxon>
        <taxon>Hypocreales</taxon>
        <taxon>Ophiocordycipitaceae</taxon>
        <taxon>Purpureocillium</taxon>
    </lineage>
</organism>
<dbReference type="GO" id="GO:0003682">
    <property type="term" value="F:chromatin binding"/>
    <property type="evidence" value="ECO:0007669"/>
    <property type="project" value="TreeGrafter"/>
</dbReference>
<keyword evidence="4" id="KW-0539">Nucleus</keyword>
<dbReference type="CDD" id="cd00084">
    <property type="entry name" value="HMG-box_SF"/>
    <property type="match status" value="1"/>
</dbReference>
<protein>
    <submittedName>
        <fullName evidence="8">Vacuolar protein sorting-associated protein 33A</fullName>
    </submittedName>
</protein>
<comment type="similarity">
    <text evidence="2">Belongs to the STXBP/unc-18/SEC1 family.</text>
</comment>
<dbReference type="SMART" id="SM00398">
    <property type="entry name" value="HMG"/>
    <property type="match status" value="1"/>
</dbReference>
<dbReference type="GO" id="GO:0006338">
    <property type="term" value="P:chromatin remodeling"/>
    <property type="evidence" value="ECO:0007669"/>
    <property type="project" value="TreeGrafter"/>
</dbReference>
<evidence type="ECO:0000256" key="4">
    <source>
        <dbReference type="PROSITE-ProRule" id="PRU00267"/>
    </source>
</evidence>
<dbReference type="PROSITE" id="PS50934">
    <property type="entry name" value="SWIRM"/>
    <property type="match status" value="1"/>
</dbReference>
<dbReference type="Proteomes" id="UP001163105">
    <property type="component" value="Unassembled WGS sequence"/>
</dbReference>
<dbReference type="InterPro" id="IPR043127">
    <property type="entry name" value="Sec-1-like_dom3a"/>
</dbReference>
<feature type="region of interest" description="Disordered" evidence="5">
    <location>
        <begin position="669"/>
        <end position="692"/>
    </location>
</feature>
<dbReference type="Gene3D" id="1.10.10.10">
    <property type="entry name" value="Winged helix-like DNA-binding domain superfamily/Winged helix DNA-binding domain"/>
    <property type="match status" value="1"/>
</dbReference>
<dbReference type="InterPro" id="IPR002937">
    <property type="entry name" value="Amino_oxidase"/>
</dbReference>
<dbReference type="SUPFAM" id="SSF47095">
    <property type="entry name" value="HMG-box"/>
    <property type="match status" value="1"/>
</dbReference>
<feature type="compositionally biased region" description="Low complexity" evidence="5">
    <location>
        <begin position="725"/>
        <end position="746"/>
    </location>
</feature>
<dbReference type="GO" id="GO:0016491">
    <property type="term" value="F:oxidoreductase activity"/>
    <property type="evidence" value="ECO:0007669"/>
    <property type="project" value="UniProtKB-KW"/>
</dbReference>
<feature type="domain" description="SWIRM" evidence="7">
    <location>
        <begin position="791"/>
        <end position="885"/>
    </location>
</feature>
<dbReference type="GO" id="GO:0010468">
    <property type="term" value="P:regulation of gene expression"/>
    <property type="evidence" value="ECO:0007669"/>
    <property type="project" value="UniProtKB-ARBA"/>
</dbReference>
<dbReference type="InterPro" id="IPR036188">
    <property type="entry name" value="FAD/NAD-bd_sf"/>
</dbReference>
<dbReference type="Gene3D" id="3.50.50.60">
    <property type="entry name" value="FAD/NAD(P)-binding domain"/>
    <property type="match status" value="2"/>
</dbReference>
<dbReference type="InterPro" id="IPR036045">
    <property type="entry name" value="Sec1-like_sf"/>
</dbReference>
<evidence type="ECO:0000259" key="7">
    <source>
        <dbReference type="PROSITE" id="PS50934"/>
    </source>
</evidence>
<dbReference type="SUPFAM" id="SSF56815">
    <property type="entry name" value="Sec1/munc18-like (SM) proteins"/>
    <property type="match status" value="1"/>
</dbReference>
<dbReference type="InterPro" id="IPR027482">
    <property type="entry name" value="Sec1-like_dom2"/>
</dbReference>
<feature type="compositionally biased region" description="Polar residues" evidence="5">
    <location>
        <begin position="670"/>
        <end position="679"/>
    </location>
</feature>
<dbReference type="InterPro" id="IPR043154">
    <property type="entry name" value="Sec-1-like_dom1"/>
</dbReference>
<dbReference type="Gene3D" id="3.40.50.2060">
    <property type="match status" value="1"/>
</dbReference>
<dbReference type="InterPro" id="IPR009057">
    <property type="entry name" value="Homeodomain-like_sf"/>
</dbReference>
<dbReference type="Pfam" id="PF01593">
    <property type="entry name" value="Amino_oxidase"/>
    <property type="match status" value="2"/>
</dbReference>
<evidence type="ECO:0000256" key="5">
    <source>
        <dbReference type="SAM" id="MobiDB-lite"/>
    </source>
</evidence>
<dbReference type="PANTHER" id="PTHR10742">
    <property type="entry name" value="FLAVIN MONOAMINE OXIDASE"/>
    <property type="match status" value="1"/>
</dbReference>
<evidence type="ECO:0000313" key="8">
    <source>
        <dbReference type="EMBL" id="KAJ6446309.1"/>
    </source>
</evidence>
<dbReference type="GO" id="GO:0003677">
    <property type="term" value="F:DNA binding"/>
    <property type="evidence" value="ECO:0007669"/>
    <property type="project" value="UniProtKB-UniRule"/>
</dbReference>
<feature type="region of interest" description="Disordered" evidence="5">
    <location>
        <begin position="626"/>
        <end position="653"/>
    </location>
</feature>
<dbReference type="PANTHER" id="PTHR10742:SF386">
    <property type="entry name" value="LYSINE-SPECIFIC HISTONE DEMETHYLASE 1A"/>
    <property type="match status" value="1"/>
</dbReference>
<name>A0AB34G4B6_9HYPO</name>
<dbReference type="Gene3D" id="3.40.50.1910">
    <property type="match status" value="1"/>
</dbReference>
<dbReference type="FunFam" id="3.50.50.60:FF:000249">
    <property type="entry name" value="Lysine-specific histone demethylase Aof2"/>
    <property type="match status" value="1"/>
</dbReference>
<dbReference type="InterPro" id="IPR007526">
    <property type="entry name" value="SWIRM"/>
</dbReference>
<evidence type="ECO:0000256" key="2">
    <source>
        <dbReference type="ARBA" id="ARBA00009884"/>
    </source>
</evidence>
<dbReference type="Gene3D" id="1.10.30.10">
    <property type="entry name" value="High mobility group box domain"/>
    <property type="match status" value="1"/>
</dbReference>
<dbReference type="EMBL" id="JAQHRD010000001">
    <property type="protein sequence ID" value="KAJ6446309.1"/>
    <property type="molecule type" value="Genomic_DNA"/>
</dbReference>
<dbReference type="Gene3D" id="1.25.40.850">
    <property type="match status" value="1"/>
</dbReference>
<dbReference type="Gene3D" id="3.90.830.10">
    <property type="entry name" value="Syntaxin Binding Protein 1, Chain A, domain 2"/>
    <property type="match status" value="1"/>
</dbReference>
<dbReference type="SUPFAM" id="SSF46689">
    <property type="entry name" value="Homeodomain-like"/>
    <property type="match status" value="1"/>
</dbReference>
<dbReference type="InterPro" id="IPR036388">
    <property type="entry name" value="WH-like_DNA-bd_sf"/>
</dbReference>
<dbReference type="GO" id="GO:0016192">
    <property type="term" value="P:vesicle-mediated transport"/>
    <property type="evidence" value="ECO:0007669"/>
    <property type="project" value="InterPro"/>
</dbReference>
<evidence type="ECO:0000259" key="6">
    <source>
        <dbReference type="PROSITE" id="PS50118"/>
    </source>
</evidence>
<reference evidence="8" key="1">
    <citation type="submission" date="2023-01" db="EMBL/GenBank/DDBJ databases">
        <title>The growth and conidiation of Purpureocillium lavendulum are regulated by nitrogen source and histone H3K14 acetylation.</title>
        <authorList>
            <person name="Tang P."/>
            <person name="Han J."/>
            <person name="Zhang C."/>
            <person name="Tang P."/>
            <person name="Qi F."/>
            <person name="Zhang K."/>
            <person name="Liang L."/>
        </authorList>
    </citation>
    <scope>NUCLEOTIDE SEQUENCE</scope>
    <source>
        <strain evidence="8">YMF1.00683</strain>
    </source>
</reference>
<dbReference type="GO" id="GO:0050660">
    <property type="term" value="F:flavin adenine dinucleotide binding"/>
    <property type="evidence" value="ECO:0007669"/>
    <property type="project" value="TreeGrafter"/>
</dbReference>
<dbReference type="SUPFAM" id="SSF54373">
    <property type="entry name" value="FAD-linked reductases, C-terminal domain"/>
    <property type="match status" value="1"/>
</dbReference>
<dbReference type="InterPro" id="IPR050281">
    <property type="entry name" value="Flavin_monoamine_oxidase"/>
</dbReference>
<feature type="domain" description="HMG box" evidence="6">
    <location>
        <begin position="1539"/>
        <end position="1615"/>
    </location>
</feature>
<accession>A0AB34G4B6</accession>
<feature type="DNA-binding region" description="HMG box" evidence="4">
    <location>
        <begin position="1539"/>
        <end position="1615"/>
    </location>
</feature>
<feature type="region of interest" description="Disordered" evidence="5">
    <location>
        <begin position="720"/>
        <end position="754"/>
    </location>
</feature>
<keyword evidence="3" id="KW-0560">Oxidoreductase</keyword>
<gene>
    <name evidence="8" type="ORF">O9K51_01081</name>
</gene>
<dbReference type="InterPro" id="IPR001619">
    <property type="entry name" value="Sec1-like"/>
</dbReference>
<dbReference type="Pfam" id="PF00505">
    <property type="entry name" value="HMG_box"/>
    <property type="match status" value="1"/>
</dbReference>
<dbReference type="Pfam" id="PF00995">
    <property type="entry name" value="Sec1"/>
    <property type="match status" value="1"/>
</dbReference>
<dbReference type="GO" id="GO:0005634">
    <property type="term" value="C:nucleus"/>
    <property type="evidence" value="ECO:0007669"/>
    <property type="project" value="UniProtKB-UniRule"/>
</dbReference>
<comment type="similarity">
    <text evidence="1">Belongs to the flavin monoamine oxidase family.</text>
</comment>
<dbReference type="InterPro" id="IPR009071">
    <property type="entry name" value="HMG_box_dom"/>
</dbReference>
<dbReference type="Gene3D" id="3.90.660.10">
    <property type="match status" value="1"/>
</dbReference>
<comment type="caution">
    <text evidence="8">The sequence shown here is derived from an EMBL/GenBank/DDBJ whole genome shotgun (WGS) entry which is preliminary data.</text>
</comment>
<dbReference type="InterPro" id="IPR043155">
    <property type="entry name" value="VPS33_dom3b"/>
</dbReference>
<evidence type="ECO:0000313" key="9">
    <source>
        <dbReference type="Proteomes" id="UP001163105"/>
    </source>
</evidence>